<organism evidence="1 2">
    <name type="scientific">Photobacterium galatheae</name>
    <dbReference type="NCBI Taxonomy" id="1654360"/>
    <lineage>
        <taxon>Bacteria</taxon>
        <taxon>Pseudomonadati</taxon>
        <taxon>Pseudomonadota</taxon>
        <taxon>Gammaproteobacteria</taxon>
        <taxon>Vibrionales</taxon>
        <taxon>Vibrionaceae</taxon>
        <taxon>Photobacterium</taxon>
    </lineage>
</organism>
<accession>A0A066RTG4</accession>
<dbReference type="AlphaFoldDB" id="A0A066RTG4"/>
<sequence length="141" mass="15682">MVTTLSILDETSLTIESIFNIDAAKVGFKPPSSLKNLLLEQTELACDALGLHSADSMLFQSDAELQELLSEIEFTGYLIEAWMPMAKGFEFDGDELIGYSHDLSNYKIQLFSGDSVEECLEKATHWHNKNIADWSAASLTE</sequence>
<comment type="caution">
    <text evidence="1">The sequence shown here is derived from an EMBL/GenBank/DDBJ whole genome shotgun (WGS) entry which is preliminary data.</text>
</comment>
<evidence type="ECO:0000313" key="2">
    <source>
        <dbReference type="Proteomes" id="UP000027192"/>
    </source>
</evidence>
<dbReference type="Proteomes" id="UP000027192">
    <property type="component" value="Unassembled WGS sequence"/>
</dbReference>
<name>A0A066RTG4_9GAMM</name>
<keyword evidence="2" id="KW-1185">Reference proteome</keyword>
<evidence type="ECO:0000313" key="1">
    <source>
        <dbReference type="EMBL" id="KDM90997.1"/>
    </source>
</evidence>
<reference evidence="1 2" key="1">
    <citation type="submission" date="2014-04" db="EMBL/GenBank/DDBJ databases">
        <title>Draft genome sequence of Photobacterium halotolerans S2753: a solonamide, ngercheumicin and holomycin producer.</title>
        <authorList>
            <person name="Machado H.R."/>
            <person name="Gram L."/>
        </authorList>
    </citation>
    <scope>NUCLEOTIDE SEQUENCE [LARGE SCALE GENOMIC DNA]</scope>
    <source>
        <strain evidence="1 2">S2753</strain>
    </source>
</reference>
<proteinExistence type="predicted"/>
<gene>
    <name evidence="1" type="ORF">EA58_14695</name>
</gene>
<dbReference type="EMBL" id="JMIB01000027">
    <property type="protein sequence ID" value="KDM90997.1"/>
    <property type="molecule type" value="Genomic_DNA"/>
</dbReference>
<protein>
    <submittedName>
        <fullName evidence="1">Uncharacterized protein</fullName>
    </submittedName>
</protein>